<sequence>MADEPDEGDGSFDERRGAACEDRVVPRGGDELLVAGEDGVKLDNGGGDEEEFGVGGGELADAGGGGEVNGARVESGQRYRSWRRRSGKKRCRRWFLYISMYSSDHEGSKPKRKLFLSIEEHVPG</sequence>
<dbReference type="AlphaFoldDB" id="A0A5J5BE01"/>
<evidence type="ECO:0000313" key="2">
    <source>
        <dbReference type="EMBL" id="KAA8541333.1"/>
    </source>
</evidence>
<organism evidence="2 3">
    <name type="scientific">Nyssa sinensis</name>
    <dbReference type="NCBI Taxonomy" id="561372"/>
    <lineage>
        <taxon>Eukaryota</taxon>
        <taxon>Viridiplantae</taxon>
        <taxon>Streptophyta</taxon>
        <taxon>Embryophyta</taxon>
        <taxon>Tracheophyta</taxon>
        <taxon>Spermatophyta</taxon>
        <taxon>Magnoliopsida</taxon>
        <taxon>eudicotyledons</taxon>
        <taxon>Gunneridae</taxon>
        <taxon>Pentapetalae</taxon>
        <taxon>asterids</taxon>
        <taxon>Cornales</taxon>
        <taxon>Nyssaceae</taxon>
        <taxon>Nyssa</taxon>
    </lineage>
</organism>
<dbReference type="EMBL" id="CM018036">
    <property type="protein sequence ID" value="KAA8541333.1"/>
    <property type="molecule type" value="Genomic_DNA"/>
</dbReference>
<protein>
    <submittedName>
        <fullName evidence="2">Uncharacterized protein</fullName>
    </submittedName>
</protein>
<keyword evidence="3" id="KW-1185">Reference proteome</keyword>
<reference evidence="2 3" key="1">
    <citation type="submission" date="2019-09" db="EMBL/GenBank/DDBJ databases">
        <title>A chromosome-level genome assembly of the Chinese tupelo Nyssa sinensis.</title>
        <authorList>
            <person name="Yang X."/>
            <person name="Kang M."/>
            <person name="Yang Y."/>
            <person name="Xiong H."/>
            <person name="Wang M."/>
            <person name="Zhang Z."/>
            <person name="Wang Z."/>
            <person name="Wu H."/>
            <person name="Ma T."/>
            <person name="Liu J."/>
            <person name="Xi Z."/>
        </authorList>
    </citation>
    <scope>NUCLEOTIDE SEQUENCE [LARGE SCALE GENOMIC DNA]</scope>
    <source>
        <strain evidence="2">J267</strain>
        <tissue evidence="2">Leaf</tissue>
    </source>
</reference>
<dbReference type="Proteomes" id="UP000325577">
    <property type="component" value="Linkage Group LG13"/>
</dbReference>
<evidence type="ECO:0000313" key="3">
    <source>
        <dbReference type="Proteomes" id="UP000325577"/>
    </source>
</evidence>
<name>A0A5J5BE01_9ASTE</name>
<evidence type="ECO:0000256" key="1">
    <source>
        <dbReference type="SAM" id="MobiDB-lite"/>
    </source>
</evidence>
<feature type="region of interest" description="Disordered" evidence="1">
    <location>
        <begin position="1"/>
        <end position="21"/>
    </location>
</feature>
<feature type="compositionally biased region" description="Basic and acidic residues" evidence="1">
    <location>
        <begin position="12"/>
        <end position="21"/>
    </location>
</feature>
<proteinExistence type="predicted"/>
<gene>
    <name evidence="2" type="ORF">F0562_025296</name>
</gene>
<feature type="compositionally biased region" description="Acidic residues" evidence="1">
    <location>
        <begin position="1"/>
        <end position="11"/>
    </location>
</feature>
<accession>A0A5J5BE01</accession>